<dbReference type="Proteomes" id="UP001066276">
    <property type="component" value="Chromosome 11"/>
</dbReference>
<proteinExistence type="predicted"/>
<comment type="caution">
    <text evidence="1">The sequence shown here is derived from an EMBL/GenBank/DDBJ whole genome shotgun (WGS) entry which is preliminary data.</text>
</comment>
<dbReference type="EMBL" id="JANPWB010000015">
    <property type="protein sequence ID" value="KAJ1092452.1"/>
    <property type="molecule type" value="Genomic_DNA"/>
</dbReference>
<reference evidence="1" key="1">
    <citation type="journal article" date="2022" name="bioRxiv">
        <title>Sequencing and chromosome-scale assembly of the giantPleurodeles waltlgenome.</title>
        <authorList>
            <person name="Brown T."/>
            <person name="Elewa A."/>
            <person name="Iarovenko S."/>
            <person name="Subramanian E."/>
            <person name="Araus A.J."/>
            <person name="Petzold A."/>
            <person name="Susuki M."/>
            <person name="Suzuki K.-i.T."/>
            <person name="Hayashi T."/>
            <person name="Toyoda A."/>
            <person name="Oliveira C."/>
            <person name="Osipova E."/>
            <person name="Leigh N.D."/>
            <person name="Simon A."/>
            <person name="Yun M.H."/>
        </authorList>
    </citation>
    <scope>NUCLEOTIDE SEQUENCE</scope>
    <source>
        <strain evidence="1">20211129_DDA</strain>
        <tissue evidence="1">Liver</tissue>
    </source>
</reference>
<gene>
    <name evidence="1" type="ORF">NDU88_005562</name>
</gene>
<dbReference type="Gene3D" id="3.30.70.1820">
    <property type="entry name" value="L1 transposable element, RRM domain"/>
    <property type="match status" value="1"/>
</dbReference>
<evidence type="ECO:0000313" key="2">
    <source>
        <dbReference type="Proteomes" id="UP001066276"/>
    </source>
</evidence>
<dbReference type="PANTHER" id="PTHR11505">
    <property type="entry name" value="L1 TRANSPOSABLE ELEMENT-RELATED"/>
    <property type="match status" value="1"/>
</dbReference>
<sequence length="163" mass="18867">MDLEDRGHIDNVRFFGTPEWGEGMNVKAFLLNTIPTTTGLTFSPPLELRRAHRLGSMRGDQEARPHHMISCFLHHDQVRQILSAAQAHGPYMYEGRELRLAHHFSLDTNEKRRVFLALRPQLRQLDIKFGLFEPARMWITKDGKSKDILDPQALHQFLNSLLS</sequence>
<protein>
    <submittedName>
        <fullName evidence="1">Uncharacterized protein</fullName>
    </submittedName>
</protein>
<dbReference type="InterPro" id="IPR004244">
    <property type="entry name" value="Transposase_22"/>
</dbReference>
<dbReference type="AlphaFoldDB" id="A0AAV7LN06"/>
<keyword evidence="2" id="KW-1185">Reference proteome</keyword>
<accession>A0AAV7LN06</accession>
<name>A0AAV7LN06_PLEWA</name>
<organism evidence="1 2">
    <name type="scientific">Pleurodeles waltl</name>
    <name type="common">Iberian ribbed newt</name>
    <dbReference type="NCBI Taxonomy" id="8319"/>
    <lineage>
        <taxon>Eukaryota</taxon>
        <taxon>Metazoa</taxon>
        <taxon>Chordata</taxon>
        <taxon>Craniata</taxon>
        <taxon>Vertebrata</taxon>
        <taxon>Euteleostomi</taxon>
        <taxon>Amphibia</taxon>
        <taxon>Batrachia</taxon>
        <taxon>Caudata</taxon>
        <taxon>Salamandroidea</taxon>
        <taxon>Salamandridae</taxon>
        <taxon>Pleurodelinae</taxon>
        <taxon>Pleurodeles</taxon>
    </lineage>
</organism>
<evidence type="ECO:0000313" key="1">
    <source>
        <dbReference type="EMBL" id="KAJ1092452.1"/>
    </source>
</evidence>